<reference evidence="1" key="1">
    <citation type="submission" date="2018-02" db="EMBL/GenBank/DDBJ databases">
        <title>Rhizophora mucronata_Transcriptome.</title>
        <authorList>
            <person name="Meera S.P."/>
            <person name="Sreeshan A."/>
            <person name="Augustine A."/>
        </authorList>
    </citation>
    <scope>NUCLEOTIDE SEQUENCE</scope>
    <source>
        <tissue evidence="1">Leaf</tissue>
    </source>
</reference>
<dbReference type="EMBL" id="GGEC01082267">
    <property type="protein sequence ID" value="MBX62751.1"/>
    <property type="molecule type" value="Transcribed_RNA"/>
</dbReference>
<dbReference type="AlphaFoldDB" id="A0A2P2Q6Z7"/>
<protein>
    <submittedName>
        <fullName evidence="1">Uncharacterized protein</fullName>
    </submittedName>
</protein>
<sequence length="41" mass="4592">MDFKVSELTYPTKSKLLQKSMVLSVGFVAKEGYSNTPLLKL</sequence>
<organism evidence="1">
    <name type="scientific">Rhizophora mucronata</name>
    <name type="common">Asiatic mangrove</name>
    <dbReference type="NCBI Taxonomy" id="61149"/>
    <lineage>
        <taxon>Eukaryota</taxon>
        <taxon>Viridiplantae</taxon>
        <taxon>Streptophyta</taxon>
        <taxon>Embryophyta</taxon>
        <taxon>Tracheophyta</taxon>
        <taxon>Spermatophyta</taxon>
        <taxon>Magnoliopsida</taxon>
        <taxon>eudicotyledons</taxon>
        <taxon>Gunneridae</taxon>
        <taxon>Pentapetalae</taxon>
        <taxon>rosids</taxon>
        <taxon>fabids</taxon>
        <taxon>Malpighiales</taxon>
        <taxon>Rhizophoraceae</taxon>
        <taxon>Rhizophora</taxon>
    </lineage>
</organism>
<evidence type="ECO:0000313" key="1">
    <source>
        <dbReference type="EMBL" id="MBX62751.1"/>
    </source>
</evidence>
<proteinExistence type="predicted"/>
<name>A0A2P2Q6Z7_RHIMU</name>
<accession>A0A2P2Q6Z7</accession>